<keyword evidence="3" id="KW-1185">Reference proteome</keyword>
<accession>A0A0C9YTL4</accession>
<dbReference type="OrthoDB" id="2430314at2759"/>
<sequence>NSKFILLEEQVTIFLYMGVTGLSIQHVGEWFQCSNATISCYFHKMLNTFLSLLFYTKY</sequence>
<name>A0A0C9YTL4_9AGAM</name>
<organism evidence="2 3">
    <name type="scientific">Pisolithus microcarpus 441</name>
    <dbReference type="NCBI Taxonomy" id="765257"/>
    <lineage>
        <taxon>Eukaryota</taxon>
        <taxon>Fungi</taxon>
        <taxon>Dikarya</taxon>
        <taxon>Basidiomycota</taxon>
        <taxon>Agaricomycotina</taxon>
        <taxon>Agaricomycetes</taxon>
        <taxon>Agaricomycetidae</taxon>
        <taxon>Boletales</taxon>
        <taxon>Sclerodermatineae</taxon>
        <taxon>Pisolithaceae</taxon>
        <taxon>Pisolithus</taxon>
    </lineage>
</organism>
<reference evidence="2 3" key="1">
    <citation type="submission" date="2014-04" db="EMBL/GenBank/DDBJ databases">
        <authorList>
            <consortium name="DOE Joint Genome Institute"/>
            <person name="Kuo A."/>
            <person name="Kohler A."/>
            <person name="Costa M.D."/>
            <person name="Nagy L.G."/>
            <person name="Floudas D."/>
            <person name="Copeland A."/>
            <person name="Barry K.W."/>
            <person name="Cichocki N."/>
            <person name="Veneault-Fourrey C."/>
            <person name="LaButti K."/>
            <person name="Lindquist E.A."/>
            <person name="Lipzen A."/>
            <person name="Lundell T."/>
            <person name="Morin E."/>
            <person name="Murat C."/>
            <person name="Sun H."/>
            <person name="Tunlid A."/>
            <person name="Henrissat B."/>
            <person name="Grigoriev I.V."/>
            <person name="Hibbett D.S."/>
            <person name="Martin F."/>
            <person name="Nordberg H.P."/>
            <person name="Cantor M.N."/>
            <person name="Hua S.X."/>
        </authorList>
    </citation>
    <scope>NUCLEOTIDE SEQUENCE [LARGE SCALE GENOMIC DNA]</scope>
    <source>
        <strain evidence="2 3">441</strain>
    </source>
</reference>
<reference evidence="3" key="2">
    <citation type="submission" date="2015-01" db="EMBL/GenBank/DDBJ databases">
        <title>Evolutionary Origins and Diversification of the Mycorrhizal Mutualists.</title>
        <authorList>
            <consortium name="DOE Joint Genome Institute"/>
            <consortium name="Mycorrhizal Genomics Consortium"/>
            <person name="Kohler A."/>
            <person name="Kuo A."/>
            <person name="Nagy L.G."/>
            <person name="Floudas D."/>
            <person name="Copeland A."/>
            <person name="Barry K.W."/>
            <person name="Cichocki N."/>
            <person name="Veneault-Fourrey C."/>
            <person name="LaButti K."/>
            <person name="Lindquist E.A."/>
            <person name="Lipzen A."/>
            <person name="Lundell T."/>
            <person name="Morin E."/>
            <person name="Murat C."/>
            <person name="Riley R."/>
            <person name="Ohm R."/>
            <person name="Sun H."/>
            <person name="Tunlid A."/>
            <person name="Henrissat B."/>
            <person name="Grigoriev I.V."/>
            <person name="Hibbett D.S."/>
            <person name="Martin F."/>
        </authorList>
    </citation>
    <scope>NUCLEOTIDE SEQUENCE [LARGE SCALE GENOMIC DNA]</scope>
    <source>
        <strain evidence="3">441</strain>
    </source>
</reference>
<protein>
    <recommendedName>
        <fullName evidence="1">DUF8040 domain-containing protein</fullName>
    </recommendedName>
</protein>
<feature type="non-terminal residue" evidence="2">
    <location>
        <position position="1"/>
    </location>
</feature>
<dbReference type="HOGENOM" id="CLU_200854_1_0_1"/>
<feature type="non-terminal residue" evidence="2">
    <location>
        <position position="58"/>
    </location>
</feature>
<dbReference type="InterPro" id="IPR058353">
    <property type="entry name" value="DUF8040"/>
</dbReference>
<dbReference type="EMBL" id="KN833773">
    <property type="protein sequence ID" value="KIK20011.1"/>
    <property type="molecule type" value="Genomic_DNA"/>
</dbReference>
<evidence type="ECO:0000313" key="3">
    <source>
        <dbReference type="Proteomes" id="UP000054018"/>
    </source>
</evidence>
<dbReference type="AlphaFoldDB" id="A0A0C9YTL4"/>
<dbReference type="Proteomes" id="UP000054018">
    <property type="component" value="Unassembled WGS sequence"/>
</dbReference>
<proteinExistence type="predicted"/>
<feature type="domain" description="DUF8040" evidence="1">
    <location>
        <begin position="2"/>
        <end position="50"/>
    </location>
</feature>
<gene>
    <name evidence="2" type="ORF">PISMIDRAFT_72677</name>
</gene>
<evidence type="ECO:0000313" key="2">
    <source>
        <dbReference type="EMBL" id="KIK20011.1"/>
    </source>
</evidence>
<evidence type="ECO:0000259" key="1">
    <source>
        <dbReference type="Pfam" id="PF26138"/>
    </source>
</evidence>
<dbReference type="Pfam" id="PF26138">
    <property type="entry name" value="DUF8040"/>
    <property type="match status" value="1"/>
</dbReference>